<feature type="transmembrane region" description="Helical" evidence="2">
    <location>
        <begin position="92"/>
        <end position="114"/>
    </location>
</feature>
<dbReference type="OrthoDB" id="3206554at2759"/>
<comment type="caution">
    <text evidence="4">The sequence shown here is derived from an EMBL/GenBank/DDBJ whole genome shotgun (WGS) entry which is preliminary data.</text>
</comment>
<evidence type="ECO:0000313" key="4">
    <source>
        <dbReference type="EMBL" id="CDO76914.1"/>
    </source>
</evidence>
<dbReference type="STRING" id="5643.A0A060SXF7"/>
<dbReference type="InterPro" id="IPR045339">
    <property type="entry name" value="DUF6534"/>
</dbReference>
<keyword evidence="2" id="KW-0812">Transmembrane</keyword>
<keyword evidence="5" id="KW-1185">Reference proteome</keyword>
<dbReference type="EMBL" id="CCBP010000427">
    <property type="protein sequence ID" value="CDO76914.1"/>
    <property type="molecule type" value="Genomic_DNA"/>
</dbReference>
<dbReference type="PANTHER" id="PTHR40465:SF1">
    <property type="entry name" value="DUF6534 DOMAIN-CONTAINING PROTEIN"/>
    <property type="match status" value="1"/>
</dbReference>
<feature type="region of interest" description="Disordered" evidence="1">
    <location>
        <begin position="329"/>
        <end position="360"/>
    </location>
</feature>
<gene>
    <name evidence="4" type="ORF">BN946_scf184398.g2</name>
</gene>
<dbReference type="Pfam" id="PF20152">
    <property type="entry name" value="DUF6534"/>
    <property type="match status" value="1"/>
</dbReference>
<dbReference type="HOGENOM" id="CLU_046025_0_0_1"/>
<name>A0A060SXF7_PYCCI</name>
<reference evidence="4" key="1">
    <citation type="submission" date="2014-01" db="EMBL/GenBank/DDBJ databases">
        <title>The genome of the white-rot fungus Pycnoporus cinnabarinus: a basidiomycete model with a versatile arsenal for lignocellulosic biomass breakdown.</title>
        <authorList>
            <person name="Levasseur A."/>
            <person name="Lomascolo A."/>
            <person name="Ruiz-Duenas F.J."/>
            <person name="Uzan E."/>
            <person name="Piumi F."/>
            <person name="Kues U."/>
            <person name="Ram A.F.J."/>
            <person name="Murat C."/>
            <person name="Haon M."/>
            <person name="Benoit I."/>
            <person name="Arfi Y."/>
            <person name="Chevret D."/>
            <person name="Drula E."/>
            <person name="Kwon M.J."/>
            <person name="Gouret P."/>
            <person name="Lesage-Meessen L."/>
            <person name="Lombard V."/>
            <person name="Mariette J."/>
            <person name="Noirot C."/>
            <person name="Park J."/>
            <person name="Patyshakuliyeva A."/>
            <person name="Wieneger R.A.B."/>
            <person name="Wosten H.A.B."/>
            <person name="Martin F."/>
            <person name="Coutinho P.M."/>
            <person name="de Vries R."/>
            <person name="Martinez A.T."/>
            <person name="Klopp C."/>
            <person name="Pontarotti P."/>
            <person name="Henrissat B."/>
            <person name="Record E."/>
        </authorList>
    </citation>
    <scope>NUCLEOTIDE SEQUENCE [LARGE SCALE GENOMIC DNA]</scope>
    <source>
        <strain evidence="4">BRFM137</strain>
    </source>
</reference>
<evidence type="ECO:0000256" key="1">
    <source>
        <dbReference type="SAM" id="MobiDB-lite"/>
    </source>
</evidence>
<feature type="transmembrane region" description="Helical" evidence="2">
    <location>
        <begin position="176"/>
        <end position="201"/>
    </location>
</feature>
<dbReference type="Proteomes" id="UP000029665">
    <property type="component" value="Unassembled WGS sequence"/>
</dbReference>
<feature type="transmembrane region" description="Helical" evidence="2">
    <location>
        <begin position="135"/>
        <end position="156"/>
    </location>
</feature>
<evidence type="ECO:0000256" key="2">
    <source>
        <dbReference type="SAM" id="Phobius"/>
    </source>
</evidence>
<keyword evidence="2" id="KW-0472">Membrane</keyword>
<evidence type="ECO:0000259" key="3">
    <source>
        <dbReference type="Pfam" id="PF20152"/>
    </source>
</evidence>
<feature type="transmembrane region" description="Helical" evidence="2">
    <location>
        <begin position="65"/>
        <end position="86"/>
    </location>
</feature>
<proteinExistence type="predicted"/>
<evidence type="ECO:0000313" key="5">
    <source>
        <dbReference type="Proteomes" id="UP000029665"/>
    </source>
</evidence>
<feature type="transmembrane region" description="Helical" evidence="2">
    <location>
        <begin position="222"/>
        <end position="243"/>
    </location>
</feature>
<keyword evidence="2" id="KW-1133">Transmembrane helix</keyword>
<protein>
    <recommendedName>
        <fullName evidence="3">DUF6534 domain-containing protein</fullName>
    </recommendedName>
</protein>
<feature type="transmembrane region" description="Helical" evidence="2">
    <location>
        <begin position="28"/>
        <end position="53"/>
    </location>
</feature>
<sequence length="360" mass="40201">MPGSPAVAYAGGLRLVEASRQKALEHSMGSVLIGSLIALFLSGAVWMQVFLYIQLYPRDRPKIKFMLRYCYKVFLVWLLDTLHSAMTITANWQSIATTVALTALITFFVHWFVSLSDAVFFNELMTQRSFFIHRIYTFSTSEMILLHSYSQFVSGYDVRPLTDASEPTHLTVTRGQYVFTIGLSTAASLDILIAGALCYFLRRGRSRFSGMDRIVDAITLYTIENGLLTCIATVVSLICWVSMPTNLIFLGLHFAISKLYANSLLATLNARKSLLNKSQGSTADGDHPLPILFPDSYQRRTNFRSNWSLEITVHKTVERDIDIEPNSAFPLAVPQASPPPTGSEADLEAVKSPQRSFLAE</sequence>
<accession>A0A060SXF7</accession>
<dbReference type="PANTHER" id="PTHR40465">
    <property type="entry name" value="CHROMOSOME 1, WHOLE GENOME SHOTGUN SEQUENCE"/>
    <property type="match status" value="1"/>
</dbReference>
<dbReference type="AlphaFoldDB" id="A0A060SXF7"/>
<feature type="domain" description="DUF6534" evidence="3">
    <location>
        <begin position="187"/>
        <end position="273"/>
    </location>
</feature>
<organism evidence="4 5">
    <name type="scientific">Pycnoporus cinnabarinus</name>
    <name type="common">Cinnabar-red polypore</name>
    <name type="synonym">Trametes cinnabarina</name>
    <dbReference type="NCBI Taxonomy" id="5643"/>
    <lineage>
        <taxon>Eukaryota</taxon>
        <taxon>Fungi</taxon>
        <taxon>Dikarya</taxon>
        <taxon>Basidiomycota</taxon>
        <taxon>Agaricomycotina</taxon>
        <taxon>Agaricomycetes</taxon>
        <taxon>Polyporales</taxon>
        <taxon>Polyporaceae</taxon>
        <taxon>Trametes</taxon>
    </lineage>
</organism>